<comment type="catalytic activity">
    <reaction evidence="1">
        <text>Hydrolysis of alkylated DNA, releasing 3-methyladenine, 3-methylguanine, 7-methylguanine and 7-methyladenine.</text>
        <dbReference type="EC" id="3.2.2.21"/>
    </reaction>
</comment>
<keyword evidence="15" id="KW-1185">Reference proteome</keyword>
<dbReference type="AlphaFoldDB" id="A0A9N9SHB4"/>
<dbReference type="OrthoDB" id="6353017at2759"/>
<dbReference type="InterPro" id="IPR036995">
    <property type="entry name" value="MPG_sf"/>
</dbReference>
<proteinExistence type="inferred from homology"/>
<dbReference type="NCBIfam" id="TIGR00567">
    <property type="entry name" value="3mg"/>
    <property type="match status" value="1"/>
</dbReference>
<dbReference type="SUPFAM" id="SSF50486">
    <property type="entry name" value="FMT C-terminal domain-like"/>
    <property type="match status" value="1"/>
</dbReference>
<dbReference type="GO" id="GO:0003905">
    <property type="term" value="F:alkylbase DNA N-glycosylase activity"/>
    <property type="evidence" value="ECO:0007669"/>
    <property type="project" value="UniProtKB-EC"/>
</dbReference>
<evidence type="ECO:0000256" key="3">
    <source>
        <dbReference type="ARBA" id="ARBA00009232"/>
    </source>
</evidence>
<dbReference type="PANTHER" id="PTHR10429">
    <property type="entry name" value="DNA-3-METHYLADENINE GLYCOSYLASE"/>
    <property type="match status" value="1"/>
</dbReference>
<evidence type="ECO:0000256" key="1">
    <source>
        <dbReference type="ARBA" id="ARBA00000086"/>
    </source>
</evidence>
<dbReference type="EC" id="3.2.2.21" evidence="4"/>
<evidence type="ECO:0000256" key="9">
    <source>
        <dbReference type="ARBA" id="ARBA00066187"/>
    </source>
</evidence>
<evidence type="ECO:0000256" key="2">
    <source>
        <dbReference type="ARBA" id="ARBA00002421"/>
    </source>
</evidence>
<evidence type="ECO:0000256" key="8">
    <source>
        <dbReference type="ARBA" id="ARBA00033426"/>
    </source>
</evidence>
<organism evidence="14 15">
    <name type="scientific">Phaedon cochleariae</name>
    <name type="common">Mustard beetle</name>
    <dbReference type="NCBI Taxonomy" id="80249"/>
    <lineage>
        <taxon>Eukaryota</taxon>
        <taxon>Metazoa</taxon>
        <taxon>Ecdysozoa</taxon>
        <taxon>Arthropoda</taxon>
        <taxon>Hexapoda</taxon>
        <taxon>Insecta</taxon>
        <taxon>Pterygota</taxon>
        <taxon>Neoptera</taxon>
        <taxon>Endopterygota</taxon>
        <taxon>Coleoptera</taxon>
        <taxon>Polyphaga</taxon>
        <taxon>Cucujiformia</taxon>
        <taxon>Chrysomeloidea</taxon>
        <taxon>Chrysomelidae</taxon>
        <taxon>Chrysomelinae</taxon>
        <taxon>Chrysomelini</taxon>
        <taxon>Phaedon</taxon>
    </lineage>
</organism>
<protein>
    <recommendedName>
        <fullName evidence="10">DNA-3-methyladenine glycosylase</fullName>
        <ecNumber evidence="4">3.2.2.21</ecNumber>
    </recommendedName>
    <alternativeName>
        <fullName evidence="11">3-alkyladenine DNA glycosylase</fullName>
    </alternativeName>
    <alternativeName>
        <fullName evidence="8">3-methyladenine DNA glycosidase</fullName>
    </alternativeName>
    <alternativeName>
        <fullName evidence="13">ADPG</fullName>
    </alternativeName>
    <alternativeName>
        <fullName evidence="12">N-methylpurine-DNA glycosylase</fullName>
    </alternativeName>
</protein>
<dbReference type="FunFam" id="3.10.300.10:FF:000001">
    <property type="entry name" value="Putative 3-methyladenine DNA glycosylase"/>
    <property type="match status" value="1"/>
</dbReference>
<dbReference type="HAMAP" id="MF_00527">
    <property type="entry name" value="3MGH"/>
    <property type="match status" value="1"/>
</dbReference>
<evidence type="ECO:0000256" key="6">
    <source>
        <dbReference type="ARBA" id="ARBA00022801"/>
    </source>
</evidence>
<dbReference type="EMBL" id="OU896711">
    <property type="protein sequence ID" value="CAG9822359.1"/>
    <property type="molecule type" value="Genomic_DNA"/>
</dbReference>
<dbReference type="Pfam" id="PF02245">
    <property type="entry name" value="Pur_DNA_glyco"/>
    <property type="match status" value="1"/>
</dbReference>
<comment type="similarity">
    <text evidence="3">Belongs to the DNA glycosylase MPG family.</text>
</comment>
<evidence type="ECO:0000313" key="15">
    <source>
        <dbReference type="Proteomes" id="UP001153737"/>
    </source>
</evidence>
<name>A0A9N9SHB4_PHACE</name>
<accession>A0A9N9SHB4</accession>
<comment type="function">
    <text evidence="2">Hydrolysis of the deoxyribose N-glycosidic bond to excise 3-methyladenine, and 7-methylguanine from the damaged DNA polymer formed by alkylation lesions.</text>
</comment>
<evidence type="ECO:0000256" key="7">
    <source>
        <dbReference type="ARBA" id="ARBA00023204"/>
    </source>
</evidence>
<evidence type="ECO:0000256" key="5">
    <source>
        <dbReference type="ARBA" id="ARBA00022763"/>
    </source>
</evidence>
<dbReference type="Proteomes" id="UP001153737">
    <property type="component" value="Chromosome 5"/>
</dbReference>
<dbReference type="InterPro" id="IPR003180">
    <property type="entry name" value="MPG"/>
</dbReference>
<dbReference type="PANTHER" id="PTHR10429:SF0">
    <property type="entry name" value="DNA-3-METHYLADENINE GLYCOSYLASE"/>
    <property type="match status" value="1"/>
</dbReference>
<evidence type="ECO:0000256" key="12">
    <source>
        <dbReference type="ARBA" id="ARBA00078171"/>
    </source>
</evidence>
<reference evidence="14" key="1">
    <citation type="submission" date="2022-01" db="EMBL/GenBank/DDBJ databases">
        <authorList>
            <person name="King R."/>
        </authorList>
    </citation>
    <scope>NUCLEOTIDE SEQUENCE</scope>
</reference>
<sequence length="249" mass="28586">MFFYVCSNLNLSLKKVLYEMSSTINCRRLLKEDIEMSCEELALYLLGKIVVRKLEDGQLLKGRILETESYLGGEDKASHSYNGRRTQANEPMYMPVGTLYVYMTYGMYYCLNISSQEPGAAVLLRALEPFEGIETMRRFRAENNKRGTVITKTSLLCNGPSKLCIALNITKNAFNKVNVLDMRNEKLWFEDDPNFSVENLKIIRTSRVGIPSAAEWSKKPLRLYIMDNDCVSKRDKIAERMDNYSDMGV</sequence>
<evidence type="ECO:0000256" key="10">
    <source>
        <dbReference type="ARBA" id="ARBA00068926"/>
    </source>
</evidence>
<dbReference type="CDD" id="cd00540">
    <property type="entry name" value="AAG"/>
    <property type="match status" value="1"/>
</dbReference>
<dbReference type="GO" id="GO:0003677">
    <property type="term" value="F:DNA binding"/>
    <property type="evidence" value="ECO:0007669"/>
    <property type="project" value="InterPro"/>
</dbReference>
<evidence type="ECO:0000313" key="14">
    <source>
        <dbReference type="EMBL" id="CAG9822359.1"/>
    </source>
</evidence>
<evidence type="ECO:0000256" key="4">
    <source>
        <dbReference type="ARBA" id="ARBA00012000"/>
    </source>
</evidence>
<gene>
    <name evidence="14" type="ORF">PHAECO_LOCUS9746</name>
</gene>
<keyword evidence="5" id="KW-0227">DNA damage</keyword>
<dbReference type="Gene3D" id="3.10.300.10">
    <property type="entry name" value="Methylpurine-DNA glycosylase (MPG)"/>
    <property type="match status" value="1"/>
</dbReference>
<keyword evidence="7" id="KW-0234">DNA repair</keyword>
<evidence type="ECO:0000256" key="11">
    <source>
        <dbReference type="ARBA" id="ARBA00076879"/>
    </source>
</evidence>
<keyword evidence="6" id="KW-0378">Hydrolase</keyword>
<reference evidence="14" key="2">
    <citation type="submission" date="2022-10" db="EMBL/GenBank/DDBJ databases">
        <authorList>
            <consortium name="ENA_rothamsted_submissions"/>
            <consortium name="culmorum"/>
            <person name="King R."/>
        </authorList>
    </citation>
    <scope>NUCLEOTIDE SEQUENCE</scope>
</reference>
<dbReference type="InterPro" id="IPR011034">
    <property type="entry name" value="Formyl_transferase-like_C_sf"/>
</dbReference>
<evidence type="ECO:0000256" key="13">
    <source>
        <dbReference type="ARBA" id="ARBA00082988"/>
    </source>
</evidence>
<dbReference type="GO" id="GO:0006284">
    <property type="term" value="P:base-excision repair"/>
    <property type="evidence" value="ECO:0007669"/>
    <property type="project" value="InterPro"/>
</dbReference>
<comment type="subunit">
    <text evidence="9">Binds MBD1. Binds SSBP1.</text>
</comment>